<evidence type="ECO:0000313" key="3">
    <source>
        <dbReference type="Proteomes" id="UP001362999"/>
    </source>
</evidence>
<proteinExistence type="predicted"/>
<evidence type="ECO:0000313" key="2">
    <source>
        <dbReference type="EMBL" id="KAK6978068.1"/>
    </source>
</evidence>
<accession>A0AAV9ZDK8</accession>
<dbReference type="Proteomes" id="UP001362999">
    <property type="component" value="Unassembled WGS sequence"/>
</dbReference>
<gene>
    <name evidence="2" type="ORF">R3P38DRAFT_3236158</name>
</gene>
<sequence length="96" mass="10902">MPLTGEPAAATTYPDRSSDPDRGERYIDWGRFFPDLEQYTQKLYVLVNGTYVECVIDDDDEEENDDEVPDLIACDDDENSNNSNRVCKSVSVKAKM</sequence>
<organism evidence="2 3">
    <name type="scientific">Favolaschia claudopus</name>
    <dbReference type="NCBI Taxonomy" id="2862362"/>
    <lineage>
        <taxon>Eukaryota</taxon>
        <taxon>Fungi</taxon>
        <taxon>Dikarya</taxon>
        <taxon>Basidiomycota</taxon>
        <taxon>Agaricomycotina</taxon>
        <taxon>Agaricomycetes</taxon>
        <taxon>Agaricomycetidae</taxon>
        <taxon>Agaricales</taxon>
        <taxon>Marasmiineae</taxon>
        <taxon>Mycenaceae</taxon>
        <taxon>Favolaschia</taxon>
    </lineage>
</organism>
<keyword evidence="3" id="KW-1185">Reference proteome</keyword>
<evidence type="ECO:0000256" key="1">
    <source>
        <dbReference type="SAM" id="MobiDB-lite"/>
    </source>
</evidence>
<dbReference type="EMBL" id="JAWWNJ010000162">
    <property type="protein sequence ID" value="KAK6978068.1"/>
    <property type="molecule type" value="Genomic_DNA"/>
</dbReference>
<reference evidence="2 3" key="1">
    <citation type="journal article" date="2024" name="J Genomics">
        <title>Draft genome sequencing and assembly of Favolaschia claudopus CIRM-BRFM 2984 isolated from oak limbs.</title>
        <authorList>
            <person name="Navarro D."/>
            <person name="Drula E."/>
            <person name="Chaduli D."/>
            <person name="Cazenave R."/>
            <person name="Ahrendt S."/>
            <person name="Wang J."/>
            <person name="Lipzen A."/>
            <person name="Daum C."/>
            <person name="Barry K."/>
            <person name="Grigoriev I.V."/>
            <person name="Favel A."/>
            <person name="Rosso M.N."/>
            <person name="Martin F."/>
        </authorList>
    </citation>
    <scope>NUCLEOTIDE SEQUENCE [LARGE SCALE GENOMIC DNA]</scope>
    <source>
        <strain evidence="2 3">CIRM-BRFM 2984</strain>
    </source>
</reference>
<comment type="caution">
    <text evidence="2">The sequence shown here is derived from an EMBL/GenBank/DDBJ whole genome shotgun (WGS) entry which is preliminary data.</text>
</comment>
<protein>
    <submittedName>
        <fullName evidence="2">Uncharacterized protein</fullName>
    </submittedName>
</protein>
<dbReference type="AlphaFoldDB" id="A0AAV9ZDK8"/>
<name>A0AAV9ZDK8_9AGAR</name>
<feature type="region of interest" description="Disordered" evidence="1">
    <location>
        <begin position="1"/>
        <end position="24"/>
    </location>
</feature>